<keyword evidence="1" id="KW-0732">Signal</keyword>
<dbReference type="Gene3D" id="3.60.21.10">
    <property type="match status" value="1"/>
</dbReference>
<evidence type="ECO:0000259" key="4">
    <source>
        <dbReference type="Pfam" id="PF00149"/>
    </source>
</evidence>
<dbReference type="InterPro" id="IPR008334">
    <property type="entry name" value="5'-Nucleotdase_C"/>
</dbReference>
<dbReference type="GO" id="GO:0008768">
    <property type="term" value="F:UDP-sugar diphosphatase activity"/>
    <property type="evidence" value="ECO:0007669"/>
    <property type="project" value="TreeGrafter"/>
</dbReference>
<dbReference type="InterPro" id="IPR036907">
    <property type="entry name" value="5'-Nucleotdase_C_sf"/>
</dbReference>
<evidence type="ECO:0000256" key="1">
    <source>
        <dbReference type="ARBA" id="ARBA00022729"/>
    </source>
</evidence>
<dbReference type="PRINTS" id="PR01607">
    <property type="entry name" value="APYRASEFAMLY"/>
</dbReference>
<reference evidence="6 7" key="1">
    <citation type="submission" date="2020-07" db="EMBL/GenBank/DDBJ databases">
        <title>Sequencing the genomes of 1000 actinobacteria strains.</title>
        <authorList>
            <person name="Klenk H.-P."/>
        </authorList>
    </citation>
    <scope>NUCLEOTIDE SEQUENCE [LARGE SCALE GENOMIC DNA]</scope>
    <source>
        <strain evidence="6 7">DSM 24552</strain>
    </source>
</reference>
<evidence type="ECO:0000313" key="7">
    <source>
        <dbReference type="Proteomes" id="UP000544110"/>
    </source>
</evidence>
<gene>
    <name evidence="6" type="ORF">BJ989_001969</name>
</gene>
<dbReference type="Pfam" id="PF00149">
    <property type="entry name" value="Metallophos"/>
    <property type="match status" value="1"/>
</dbReference>
<dbReference type="SUPFAM" id="SSF55816">
    <property type="entry name" value="5'-nucleotidase (syn. UDP-sugar hydrolase), C-terminal domain"/>
    <property type="match status" value="1"/>
</dbReference>
<dbReference type="EC" id="3.1.3.5" evidence="6"/>
<dbReference type="PANTHER" id="PTHR11575:SF24">
    <property type="entry name" value="5'-NUCLEOTIDASE"/>
    <property type="match status" value="1"/>
</dbReference>
<name>A0A7Y9UV71_9ACTN</name>
<dbReference type="InterPro" id="IPR006179">
    <property type="entry name" value="5_nucleotidase/apyrase"/>
</dbReference>
<keyword evidence="2 6" id="KW-0378">Hydrolase</keyword>
<dbReference type="PANTHER" id="PTHR11575">
    <property type="entry name" value="5'-NUCLEOTIDASE-RELATED"/>
    <property type="match status" value="1"/>
</dbReference>
<feature type="compositionally biased region" description="Gly residues" evidence="3">
    <location>
        <begin position="367"/>
        <end position="376"/>
    </location>
</feature>
<dbReference type="GO" id="GO:0009166">
    <property type="term" value="P:nucleotide catabolic process"/>
    <property type="evidence" value="ECO:0007669"/>
    <property type="project" value="InterPro"/>
</dbReference>
<evidence type="ECO:0000259" key="5">
    <source>
        <dbReference type="Pfam" id="PF02872"/>
    </source>
</evidence>
<dbReference type="GO" id="GO:0030288">
    <property type="term" value="C:outer membrane-bounded periplasmic space"/>
    <property type="evidence" value="ECO:0007669"/>
    <property type="project" value="TreeGrafter"/>
</dbReference>
<evidence type="ECO:0000256" key="3">
    <source>
        <dbReference type="SAM" id="MobiDB-lite"/>
    </source>
</evidence>
<dbReference type="InterPro" id="IPR029052">
    <property type="entry name" value="Metallo-depent_PP-like"/>
</dbReference>
<accession>A0A7Y9UV71</accession>
<protein>
    <submittedName>
        <fullName evidence="6">5'-nucleotidase</fullName>
        <ecNumber evidence="6">3.1.3.5</ecNumber>
    </submittedName>
</protein>
<feature type="domain" description="Calcineurin-like phosphoesterase" evidence="4">
    <location>
        <begin position="48"/>
        <end position="268"/>
    </location>
</feature>
<keyword evidence="7" id="KW-1185">Reference proteome</keyword>
<dbReference type="GO" id="GO:0000166">
    <property type="term" value="F:nucleotide binding"/>
    <property type="evidence" value="ECO:0007669"/>
    <property type="project" value="UniProtKB-KW"/>
</dbReference>
<keyword evidence="2" id="KW-0547">Nucleotide-binding</keyword>
<dbReference type="Pfam" id="PF02872">
    <property type="entry name" value="5_nucleotid_C"/>
    <property type="match status" value="1"/>
</dbReference>
<dbReference type="InterPro" id="IPR004843">
    <property type="entry name" value="Calcineurin-like_PHP"/>
</dbReference>
<dbReference type="Gene3D" id="3.90.780.10">
    <property type="entry name" value="5'-Nucleotidase, C-terminal domain"/>
    <property type="match status" value="1"/>
</dbReference>
<proteinExistence type="inferred from homology"/>
<comment type="caution">
    <text evidence="6">The sequence shown here is derived from an EMBL/GenBank/DDBJ whole genome shotgun (WGS) entry which is preliminary data.</text>
</comment>
<dbReference type="SUPFAM" id="SSF56300">
    <property type="entry name" value="Metallo-dependent phosphatases"/>
    <property type="match status" value="1"/>
</dbReference>
<dbReference type="AlphaFoldDB" id="A0A7Y9UV71"/>
<dbReference type="Proteomes" id="UP000544110">
    <property type="component" value="Unassembled WGS sequence"/>
</dbReference>
<evidence type="ECO:0000256" key="2">
    <source>
        <dbReference type="RuleBase" id="RU362119"/>
    </source>
</evidence>
<evidence type="ECO:0000313" key="6">
    <source>
        <dbReference type="EMBL" id="NYG55665.1"/>
    </source>
</evidence>
<dbReference type="EMBL" id="JACCAC010000001">
    <property type="protein sequence ID" value="NYG55665.1"/>
    <property type="molecule type" value="Genomic_DNA"/>
</dbReference>
<dbReference type="GO" id="GO:0008253">
    <property type="term" value="F:5'-nucleotidase activity"/>
    <property type="evidence" value="ECO:0007669"/>
    <property type="project" value="UniProtKB-EC"/>
</dbReference>
<comment type="similarity">
    <text evidence="2">Belongs to the 5'-nucleotidase family.</text>
</comment>
<organism evidence="6 7">
    <name type="scientific">Nocardioides perillae</name>
    <dbReference type="NCBI Taxonomy" id="1119534"/>
    <lineage>
        <taxon>Bacteria</taxon>
        <taxon>Bacillati</taxon>
        <taxon>Actinomycetota</taxon>
        <taxon>Actinomycetes</taxon>
        <taxon>Propionibacteriales</taxon>
        <taxon>Nocardioidaceae</taxon>
        <taxon>Nocardioides</taxon>
    </lineage>
</organism>
<feature type="domain" description="5'-Nucleotidase C-terminal" evidence="5">
    <location>
        <begin position="379"/>
        <end position="544"/>
    </location>
</feature>
<dbReference type="RefSeq" id="WP_179518070.1">
    <property type="nucleotide sequence ID" value="NZ_JACCAC010000001.1"/>
</dbReference>
<sequence>MLPAPGHSGTGARLGLRSLTAALGLGLVATPLAFVVSPASAADPVDITLLNINDFHGRIDGNTTKVATTIETARREAGEANTLFLSAGDNIGASLFASSNGADVPTLDVLDALDLAASAVGNHEFDRGFADLAGRVQDEADFAYLGANVYQRGTTTPALDEYATFEVAGVTVGVIGTVTEETPSLVTPTGIESLTFGDPVEATNRVATQLTDGDEANGEADVVVAEYHEGARPAATLEAAVAEGGVFARIVQDTSAAVDVIFTGHTHAEYAWTAPVPGQPGRTRPVVQTGSYGDNVGRVDLAYDAATDTVTAAVARNVDRAASADLTLPRVAEVKAIVDAAIAEADRVGNVAVGRVSDDVTTAFSGGTYGPDGYTGGKRDDRESESTLGNLVADALRDTPIPATGRTADIGVVNSGGLRNELFFAGDLSTSPENTDGVVTFEEANAVLPFVNNVSYVELSGASFERVLEQQWQTTLDGSTPSRAFIHLGLSDNVQTTLDPSRPLGDRVTSVTIDGEPLDPTATYTVSTFSFLAAGGDNFRAFTEGVATDTGKIDRDLWIDDFLGDGEVKSPDFARRQVYTDAPAVVRAKEEVTFSLARLDLTSLGAPANSVVSVALVKPQGNRKELGMFPVVGGAAHVSFTVPAGVPQGSYLEVRAPDSGTTFVVPAVRR</sequence>
<feature type="region of interest" description="Disordered" evidence="3">
    <location>
        <begin position="366"/>
        <end position="386"/>
    </location>
</feature>